<evidence type="ECO:0000313" key="2">
    <source>
        <dbReference type="EMBL" id="TNN44570.1"/>
    </source>
</evidence>
<evidence type="ECO:0000256" key="1">
    <source>
        <dbReference type="SAM" id="MobiDB-lite"/>
    </source>
</evidence>
<dbReference type="Proteomes" id="UP000314294">
    <property type="component" value="Unassembled WGS sequence"/>
</dbReference>
<evidence type="ECO:0000313" key="3">
    <source>
        <dbReference type="Proteomes" id="UP000314294"/>
    </source>
</evidence>
<protein>
    <submittedName>
        <fullName evidence="2">Uncharacterized protein</fullName>
    </submittedName>
</protein>
<accession>A0A4Z2FUK2</accession>
<dbReference type="EMBL" id="SRLO01000896">
    <property type="protein sequence ID" value="TNN44570.1"/>
    <property type="molecule type" value="Genomic_DNA"/>
</dbReference>
<reference evidence="2 3" key="1">
    <citation type="submission" date="2019-03" db="EMBL/GenBank/DDBJ databases">
        <title>First draft genome of Liparis tanakae, snailfish: a comprehensive survey of snailfish specific genes.</title>
        <authorList>
            <person name="Kim W."/>
            <person name="Song I."/>
            <person name="Jeong J.-H."/>
            <person name="Kim D."/>
            <person name="Kim S."/>
            <person name="Ryu S."/>
            <person name="Song J.Y."/>
            <person name="Lee S.K."/>
        </authorList>
    </citation>
    <scope>NUCLEOTIDE SEQUENCE [LARGE SCALE GENOMIC DNA]</scope>
    <source>
        <tissue evidence="2">Muscle</tissue>
    </source>
</reference>
<keyword evidence="3" id="KW-1185">Reference proteome</keyword>
<name>A0A4Z2FUK2_9TELE</name>
<dbReference type="AlphaFoldDB" id="A0A4Z2FUK2"/>
<comment type="caution">
    <text evidence="2">The sequence shown here is derived from an EMBL/GenBank/DDBJ whole genome shotgun (WGS) entry which is preliminary data.</text>
</comment>
<feature type="region of interest" description="Disordered" evidence="1">
    <location>
        <begin position="38"/>
        <end position="91"/>
    </location>
</feature>
<gene>
    <name evidence="2" type="ORF">EYF80_045244</name>
</gene>
<sequence length="111" mass="12273">MTRGTVPVSAPSLLQLRVYDRAQHRALHPVSVLRGKRRISRGIPNEGPEEYELDPERSNWPDQLPPRAVSGHARPSPAVEGNPSPDAGLFSDIDLEEVETRTRNGICLCVL</sequence>
<organism evidence="2 3">
    <name type="scientific">Liparis tanakae</name>
    <name type="common">Tanaka's snailfish</name>
    <dbReference type="NCBI Taxonomy" id="230148"/>
    <lineage>
        <taxon>Eukaryota</taxon>
        <taxon>Metazoa</taxon>
        <taxon>Chordata</taxon>
        <taxon>Craniata</taxon>
        <taxon>Vertebrata</taxon>
        <taxon>Euteleostomi</taxon>
        <taxon>Actinopterygii</taxon>
        <taxon>Neopterygii</taxon>
        <taxon>Teleostei</taxon>
        <taxon>Neoteleostei</taxon>
        <taxon>Acanthomorphata</taxon>
        <taxon>Eupercaria</taxon>
        <taxon>Perciformes</taxon>
        <taxon>Cottioidei</taxon>
        <taxon>Cottales</taxon>
        <taxon>Liparidae</taxon>
        <taxon>Liparis</taxon>
    </lineage>
</organism>
<proteinExistence type="predicted"/>